<dbReference type="AlphaFoldDB" id="A0AAE1E152"/>
<comment type="caution">
    <text evidence="1">The sequence shown here is derived from an EMBL/GenBank/DDBJ whole genome shotgun (WGS) entry which is preliminary data.</text>
</comment>
<dbReference type="EMBL" id="JAWDGP010001540">
    <property type="protein sequence ID" value="KAK3790471.1"/>
    <property type="molecule type" value="Genomic_DNA"/>
</dbReference>
<evidence type="ECO:0000313" key="2">
    <source>
        <dbReference type="Proteomes" id="UP001283361"/>
    </source>
</evidence>
<dbReference type="PROSITE" id="PS51257">
    <property type="entry name" value="PROKAR_LIPOPROTEIN"/>
    <property type="match status" value="1"/>
</dbReference>
<name>A0AAE1E152_9GAST</name>
<proteinExistence type="predicted"/>
<organism evidence="1 2">
    <name type="scientific">Elysia crispata</name>
    <name type="common">lettuce slug</name>
    <dbReference type="NCBI Taxonomy" id="231223"/>
    <lineage>
        <taxon>Eukaryota</taxon>
        <taxon>Metazoa</taxon>
        <taxon>Spiralia</taxon>
        <taxon>Lophotrochozoa</taxon>
        <taxon>Mollusca</taxon>
        <taxon>Gastropoda</taxon>
        <taxon>Heterobranchia</taxon>
        <taxon>Euthyneura</taxon>
        <taxon>Panpulmonata</taxon>
        <taxon>Sacoglossa</taxon>
        <taxon>Placobranchoidea</taxon>
        <taxon>Plakobranchidae</taxon>
        <taxon>Elysia</taxon>
    </lineage>
</organism>
<protein>
    <submittedName>
        <fullName evidence="1">Uncharacterized protein</fullName>
    </submittedName>
</protein>
<keyword evidence="2" id="KW-1185">Reference proteome</keyword>
<gene>
    <name evidence="1" type="ORF">RRG08_015940</name>
</gene>
<dbReference type="Proteomes" id="UP001283361">
    <property type="component" value="Unassembled WGS sequence"/>
</dbReference>
<accession>A0AAE1E152</accession>
<evidence type="ECO:0000313" key="1">
    <source>
        <dbReference type="EMBL" id="KAK3790471.1"/>
    </source>
</evidence>
<sequence length="104" mass="12067">MLGDRQTSPFRASPQSQAIAQGCVSGIVARRPYQTLQTEEPVQYRFETHRRQSISHFRRLEINLSSGVTLHSYNLMHFSNAAHRMTWNWSEQILCLNLNLGKQH</sequence>
<reference evidence="1" key="1">
    <citation type="journal article" date="2023" name="G3 (Bethesda)">
        <title>A reference genome for the long-term kleptoplast-retaining sea slug Elysia crispata morphotype clarki.</title>
        <authorList>
            <person name="Eastman K.E."/>
            <person name="Pendleton A.L."/>
            <person name="Shaikh M.A."/>
            <person name="Suttiyut T."/>
            <person name="Ogas R."/>
            <person name="Tomko P."/>
            <person name="Gavelis G."/>
            <person name="Widhalm J.R."/>
            <person name="Wisecaver J.H."/>
        </authorList>
    </citation>
    <scope>NUCLEOTIDE SEQUENCE</scope>
    <source>
        <strain evidence="1">ECLA1</strain>
    </source>
</reference>